<keyword evidence="3" id="KW-0507">mRNA processing</keyword>
<name>A0A835YXB9_9STRA</name>
<dbReference type="CDD" id="cd12240">
    <property type="entry name" value="RRM_NCBP2"/>
    <property type="match status" value="1"/>
</dbReference>
<evidence type="ECO:0000256" key="7">
    <source>
        <dbReference type="PROSITE-ProRule" id="PRU00176"/>
    </source>
</evidence>
<feature type="compositionally biased region" description="Basic and acidic residues" evidence="8">
    <location>
        <begin position="361"/>
        <end position="374"/>
    </location>
</feature>
<reference evidence="10" key="1">
    <citation type="submission" date="2021-02" db="EMBL/GenBank/DDBJ databases">
        <title>First Annotated Genome of the Yellow-green Alga Tribonema minus.</title>
        <authorList>
            <person name="Mahan K.M."/>
        </authorList>
    </citation>
    <scope>NUCLEOTIDE SEQUENCE</scope>
    <source>
        <strain evidence="10">UTEX B ZZ1240</strain>
    </source>
</reference>
<dbReference type="SUPFAM" id="SSF54928">
    <property type="entry name" value="RNA-binding domain, RBD"/>
    <property type="match status" value="1"/>
</dbReference>
<keyword evidence="5" id="KW-0508">mRNA splicing</keyword>
<dbReference type="InterPro" id="IPR027157">
    <property type="entry name" value="NCBP2"/>
</dbReference>
<feature type="compositionally biased region" description="Low complexity" evidence="8">
    <location>
        <begin position="375"/>
        <end position="423"/>
    </location>
</feature>
<dbReference type="Gene3D" id="3.30.70.330">
    <property type="match status" value="1"/>
</dbReference>
<evidence type="ECO:0000259" key="9">
    <source>
        <dbReference type="PROSITE" id="PS50102"/>
    </source>
</evidence>
<dbReference type="GO" id="GO:0005634">
    <property type="term" value="C:nucleus"/>
    <property type="evidence" value="ECO:0007669"/>
    <property type="project" value="UniProtKB-SubCell"/>
</dbReference>
<dbReference type="Proteomes" id="UP000664859">
    <property type="component" value="Unassembled WGS sequence"/>
</dbReference>
<dbReference type="AlphaFoldDB" id="A0A835YXB9"/>
<evidence type="ECO:0000256" key="5">
    <source>
        <dbReference type="ARBA" id="ARBA00023187"/>
    </source>
</evidence>
<keyword evidence="11" id="KW-1185">Reference proteome</keyword>
<accession>A0A835YXB9</accession>
<dbReference type="InterPro" id="IPR034148">
    <property type="entry name" value="NCBP2_RRM"/>
</dbReference>
<dbReference type="InterPro" id="IPR035979">
    <property type="entry name" value="RBD_domain_sf"/>
</dbReference>
<protein>
    <recommendedName>
        <fullName evidence="9">RRM domain-containing protein</fullName>
    </recommendedName>
</protein>
<comment type="subcellular location">
    <subcellularLocation>
        <location evidence="1">Nucleus</location>
    </subcellularLocation>
</comment>
<dbReference type="InterPro" id="IPR012677">
    <property type="entry name" value="Nucleotide-bd_a/b_plait_sf"/>
</dbReference>
<dbReference type="PROSITE" id="PS50102">
    <property type="entry name" value="RRM"/>
    <property type="match status" value="1"/>
</dbReference>
<dbReference type="InterPro" id="IPR000504">
    <property type="entry name" value="RRM_dom"/>
</dbReference>
<proteinExistence type="inferred from homology"/>
<comment type="caution">
    <text evidence="10">The sequence shown here is derived from an EMBL/GenBank/DDBJ whole genome shotgun (WGS) entry which is preliminary data.</text>
</comment>
<dbReference type="GO" id="GO:0005846">
    <property type="term" value="C:nuclear cap binding complex"/>
    <property type="evidence" value="ECO:0007669"/>
    <property type="project" value="InterPro"/>
</dbReference>
<feature type="region of interest" description="Disordered" evidence="8">
    <location>
        <begin position="228"/>
        <end position="259"/>
    </location>
</feature>
<dbReference type="GO" id="GO:0045292">
    <property type="term" value="P:mRNA cis splicing, via spliceosome"/>
    <property type="evidence" value="ECO:0007669"/>
    <property type="project" value="InterPro"/>
</dbReference>
<comment type="similarity">
    <text evidence="2">Belongs to the RRM NCBP2 family.</text>
</comment>
<evidence type="ECO:0000256" key="4">
    <source>
        <dbReference type="ARBA" id="ARBA00022884"/>
    </source>
</evidence>
<dbReference type="GO" id="GO:0000339">
    <property type="term" value="F:RNA cap binding"/>
    <property type="evidence" value="ECO:0007669"/>
    <property type="project" value="InterPro"/>
</dbReference>
<evidence type="ECO:0000256" key="8">
    <source>
        <dbReference type="SAM" id="MobiDB-lite"/>
    </source>
</evidence>
<evidence type="ECO:0000256" key="3">
    <source>
        <dbReference type="ARBA" id="ARBA00022664"/>
    </source>
</evidence>
<dbReference type="PANTHER" id="PTHR18847">
    <property type="entry name" value="20 KD NUCLEAR CAP BINDING PROTEIN"/>
    <property type="match status" value="1"/>
</dbReference>
<dbReference type="OrthoDB" id="201398at2759"/>
<keyword evidence="6" id="KW-0539">Nucleus</keyword>
<feature type="domain" description="RRM" evidence="9">
    <location>
        <begin position="34"/>
        <end position="150"/>
    </location>
</feature>
<evidence type="ECO:0000313" key="10">
    <source>
        <dbReference type="EMBL" id="KAG5183452.1"/>
    </source>
</evidence>
<sequence length="423" mass="43405">MAELYAVDPPGKIYWDRKTYASFEQHVAALKGSRTLYIGNLSFYTTEAQIAELFSKAQKAELFSKIAELFSKTGELLRVIMGLDRNRRTPCGFAFVEYRHSCDALAAIRDISCDALAAIRDVSCDALAAMRDVSGTCLDERIIRAELDPGFQDGRQYGRGTSGGQVRDERNKQYGGVDLARQAPPMDSQLGFAGLAPQLSEVATTALTTATSTAAAAAAAAAATQHTATNTLLPPHTPAAATKWTSSDAHCPPRDREMDEFGRALPSKRQREPSVETAAAAASPPAAAAAAAAAAPESAAAVAAAAPAEPAPMDAGAEEVKELSPPEAAAAEDLSTGAKKRARDDDADADNDEAAQLSKRSKLDENDMLAKETEAAAADTAAAAATAAAPTAAAATAAAATAAAAAADAAPDAAAAAAAPEAE</sequence>
<dbReference type="SMART" id="SM00360">
    <property type="entry name" value="RRM"/>
    <property type="match status" value="1"/>
</dbReference>
<dbReference type="PANTHER" id="PTHR18847:SF0">
    <property type="entry name" value="NUCLEAR CAP-BINDING PROTEIN SUBUNIT 2"/>
    <property type="match status" value="1"/>
</dbReference>
<dbReference type="Pfam" id="PF00076">
    <property type="entry name" value="RRM_1"/>
    <property type="match status" value="1"/>
</dbReference>
<evidence type="ECO:0000256" key="1">
    <source>
        <dbReference type="ARBA" id="ARBA00004123"/>
    </source>
</evidence>
<gene>
    <name evidence="10" type="ORF">JKP88DRAFT_354608</name>
</gene>
<organism evidence="10 11">
    <name type="scientific">Tribonema minus</name>
    <dbReference type="NCBI Taxonomy" id="303371"/>
    <lineage>
        <taxon>Eukaryota</taxon>
        <taxon>Sar</taxon>
        <taxon>Stramenopiles</taxon>
        <taxon>Ochrophyta</taxon>
        <taxon>PX clade</taxon>
        <taxon>Xanthophyceae</taxon>
        <taxon>Tribonematales</taxon>
        <taxon>Tribonemataceae</taxon>
        <taxon>Tribonema</taxon>
    </lineage>
</organism>
<feature type="region of interest" description="Disordered" evidence="8">
    <location>
        <begin position="310"/>
        <end position="423"/>
    </location>
</feature>
<evidence type="ECO:0000256" key="2">
    <source>
        <dbReference type="ARBA" id="ARBA00010725"/>
    </source>
</evidence>
<dbReference type="EMBL" id="JAFCMP010000210">
    <property type="protein sequence ID" value="KAG5183452.1"/>
    <property type="molecule type" value="Genomic_DNA"/>
</dbReference>
<evidence type="ECO:0000256" key="6">
    <source>
        <dbReference type="ARBA" id="ARBA00023242"/>
    </source>
</evidence>
<keyword evidence="4 7" id="KW-0694">RNA-binding</keyword>
<evidence type="ECO:0000313" key="11">
    <source>
        <dbReference type="Proteomes" id="UP000664859"/>
    </source>
</evidence>